<evidence type="ECO:0000256" key="1">
    <source>
        <dbReference type="SAM" id="Phobius"/>
    </source>
</evidence>
<name>A0A2M9Z8C1_9LEPT</name>
<feature type="transmembrane region" description="Helical" evidence="1">
    <location>
        <begin position="12"/>
        <end position="30"/>
    </location>
</feature>
<feature type="domain" description="Metallo-beta-lactamase" evidence="2">
    <location>
        <begin position="124"/>
        <end position="319"/>
    </location>
</feature>
<keyword evidence="1" id="KW-0812">Transmembrane</keyword>
<dbReference type="PANTHER" id="PTHR15032:SF4">
    <property type="entry name" value="N-ACYL-PHOSPHATIDYLETHANOLAMINE-HYDROLYZING PHOSPHOLIPASE D"/>
    <property type="match status" value="1"/>
</dbReference>
<dbReference type="RefSeq" id="WP_100759816.1">
    <property type="nucleotide sequence ID" value="NZ_NPDT01000008.1"/>
</dbReference>
<organism evidence="3 4">
    <name type="scientific">Leptospira wolffii</name>
    <dbReference type="NCBI Taxonomy" id="409998"/>
    <lineage>
        <taxon>Bacteria</taxon>
        <taxon>Pseudomonadati</taxon>
        <taxon>Spirochaetota</taxon>
        <taxon>Spirochaetia</taxon>
        <taxon>Leptospirales</taxon>
        <taxon>Leptospiraceae</taxon>
        <taxon>Leptospira</taxon>
    </lineage>
</organism>
<accession>A0A2M9Z8C1</accession>
<sequence>MKSIHNKYIRNGRFWLFLLISASVFSGFFYTCKTLGTQAEGERERIVHASSNWKEDRFVNPQPLVNDIWGALFGVFSASPHSSPKEPISVIHPDPESLAKLPASGLRVTWFGHSSTFLEIDGVRILTDPVWGERTSPLSWIGPKRWYPAPISLEKLPKIDLVLISHDHYDHLDFATISKMKDWDTLFVVPLGVGANLEYWGVPKDKIRELDWWQGFEEKGLKIVSTPARHASGRYLLDNDEKFWTSYALIGPEHRVYFSGDTGLFPAMKEIGDKYGPFDLTMIETGQYHRAWPDWHIGPEQSVVAHTLLKGKTMLPIHWGLFSLAYHGWTEPVERVLVKAKQLGARVATPKPGESFEPGSAKTFLPWWPDLPWKTGEEDPIVSGQLN</sequence>
<evidence type="ECO:0000259" key="2">
    <source>
        <dbReference type="Pfam" id="PF12706"/>
    </source>
</evidence>
<comment type="caution">
    <text evidence="3">The sequence shown here is derived from an EMBL/GenBank/DDBJ whole genome shotgun (WGS) entry which is preliminary data.</text>
</comment>
<proteinExistence type="predicted"/>
<dbReference type="InterPro" id="IPR036866">
    <property type="entry name" value="RibonucZ/Hydroxyglut_hydro"/>
</dbReference>
<dbReference type="Pfam" id="PF12706">
    <property type="entry name" value="Lactamase_B_2"/>
    <property type="match status" value="1"/>
</dbReference>
<protein>
    <recommendedName>
        <fullName evidence="2">Metallo-beta-lactamase domain-containing protein</fullName>
    </recommendedName>
</protein>
<dbReference type="InterPro" id="IPR001279">
    <property type="entry name" value="Metallo-B-lactamas"/>
</dbReference>
<evidence type="ECO:0000313" key="3">
    <source>
        <dbReference type="EMBL" id="PJZ64661.1"/>
    </source>
</evidence>
<dbReference type="Proteomes" id="UP000231912">
    <property type="component" value="Unassembled WGS sequence"/>
</dbReference>
<dbReference type="GO" id="GO:0005737">
    <property type="term" value="C:cytoplasm"/>
    <property type="evidence" value="ECO:0007669"/>
    <property type="project" value="TreeGrafter"/>
</dbReference>
<evidence type="ECO:0000313" key="4">
    <source>
        <dbReference type="Proteomes" id="UP000231912"/>
    </source>
</evidence>
<keyword evidence="1" id="KW-1133">Transmembrane helix</keyword>
<gene>
    <name evidence="3" type="ORF">CH371_16155</name>
</gene>
<dbReference type="AlphaFoldDB" id="A0A2M9Z8C1"/>
<dbReference type="PANTHER" id="PTHR15032">
    <property type="entry name" value="N-ACYL-PHOSPHATIDYLETHANOLAMINE-HYDROLYZING PHOSPHOLIPASE D"/>
    <property type="match status" value="1"/>
</dbReference>
<dbReference type="EMBL" id="NPDT01000008">
    <property type="protein sequence ID" value="PJZ64661.1"/>
    <property type="molecule type" value="Genomic_DNA"/>
</dbReference>
<dbReference type="SUPFAM" id="SSF56281">
    <property type="entry name" value="Metallo-hydrolase/oxidoreductase"/>
    <property type="match status" value="1"/>
</dbReference>
<keyword evidence="1" id="KW-0472">Membrane</keyword>
<dbReference type="Gene3D" id="3.60.15.10">
    <property type="entry name" value="Ribonuclease Z/Hydroxyacylglutathione hydrolase-like"/>
    <property type="match status" value="1"/>
</dbReference>
<reference evidence="3 4" key="1">
    <citation type="submission" date="2017-07" db="EMBL/GenBank/DDBJ databases">
        <title>Leptospira spp. isolated from tropical soils.</title>
        <authorList>
            <person name="Thibeaux R."/>
            <person name="Iraola G."/>
            <person name="Ferres I."/>
            <person name="Bierque E."/>
            <person name="Girault D."/>
            <person name="Soupe-Gilbert M.-E."/>
            <person name="Picardeau M."/>
            <person name="Goarant C."/>
        </authorList>
    </citation>
    <scope>NUCLEOTIDE SEQUENCE [LARGE SCALE GENOMIC DNA]</scope>
    <source>
        <strain evidence="3 4">FH2-C-A2</strain>
    </source>
</reference>